<protein>
    <submittedName>
        <fullName evidence="1">Uncharacterized protein</fullName>
    </submittedName>
</protein>
<dbReference type="Proteomes" id="UP000094784">
    <property type="component" value="Unassembled WGS sequence"/>
</dbReference>
<proteinExistence type="predicted"/>
<dbReference type="EMBL" id="MECQ01000003">
    <property type="protein sequence ID" value="ODV53737.1"/>
    <property type="molecule type" value="Genomic_DNA"/>
</dbReference>
<evidence type="ECO:0000313" key="1">
    <source>
        <dbReference type="EMBL" id="ODV53737.1"/>
    </source>
</evidence>
<dbReference type="AlphaFoldDB" id="A0A1E4QZW2"/>
<evidence type="ECO:0000313" key="2">
    <source>
        <dbReference type="Proteomes" id="UP000094784"/>
    </source>
</evidence>
<comment type="caution">
    <text evidence="1">The sequence shown here is derived from an EMBL/GenBank/DDBJ whole genome shotgun (WGS) entry which is preliminary data.</text>
</comment>
<organism evidence="1 2">
    <name type="scientific">Lysinibacillus fusiformis</name>
    <dbReference type="NCBI Taxonomy" id="28031"/>
    <lineage>
        <taxon>Bacteria</taxon>
        <taxon>Bacillati</taxon>
        <taxon>Bacillota</taxon>
        <taxon>Bacilli</taxon>
        <taxon>Bacillales</taxon>
        <taxon>Bacillaceae</taxon>
        <taxon>Lysinibacillus</taxon>
    </lineage>
</organism>
<accession>A0A1E4QZW2</accession>
<dbReference type="RefSeq" id="WP_069483122.1">
    <property type="nucleotide sequence ID" value="NZ_KV766182.1"/>
</dbReference>
<sequence length="98" mass="11514">MGPIVKFQIVFKQQKGIEISLNEIGYETISLYKDEIDEMLIPIDVLETLDELVVASTVVYTDEHGDEYMRIAVQDTETLAYDKYVRWFINYTPLDWDE</sequence>
<name>A0A1E4QZW2_9BACI</name>
<dbReference type="OrthoDB" id="2456430at2"/>
<gene>
    <name evidence="1" type="ORF">BG258_20365</name>
</gene>
<reference evidence="1 2" key="1">
    <citation type="submission" date="2016-09" db="EMBL/GenBank/DDBJ databases">
        <title>Draft genome sequence of the soil isolate, Lysinibacillus fusiformis M5, a potential hypoxanthine producer.</title>
        <authorList>
            <person name="Gallegos-Monterrosa R."/>
            <person name="Maroti G."/>
            <person name="Balint B."/>
            <person name="Kovacs A.T."/>
        </authorList>
    </citation>
    <scope>NUCLEOTIDE SEQUENCE [LARGE SCALE GENOMIC DNA]</scope>
    <source>
        <strain evidence="1 2">M5</strain>
    </source>
</reference>